<gene>
    <name evidence="1" type="ORF">LNP81_19425</name>
</gene>
<dbReference type="Proteomes" id="UP001430679">
    <property type="component" value="Unassembled WGS sequence"/>
</dbReference>
<organism evidence="1 2">
    <name type="scientific">Flavobacterium piscisymbiosum</name>
    <dbReference type="NCBI Taxonomy" id="2893753"/>
    <lineage>
        <taxon>Bacteria</taxon>
        <taxon>Pseudomonadati</taxon>
        <taxon>Bacteroidota</taxon>
        <taxon>Flavobacteriia</taxon>
        <taxon>Flavobacteriales</taxon>
        <taxon>Flavobacteriaceae</taxon>
        <taxon>Flavobacterium</taxon>
    </lineage>
</organism>
<dbReference type="RefSeq" id="WP_230038713.1">
    <property type="nucleotide sequence ID" value="NZ_JAJJMM010000001.1"/>
</dbReference>
<proteinExistence type="predicted"/>
<sequence length="97" mass="11255">MEDNNYEHFLKNVASPLDYSEGFYLVYIEVAVKTEEISKIISEHAKIMTELEFGYLCEAHMQAIPEIARSLSLKNHAIYQMVRLVRLTKSSDDKEVK</sequence>
<dbReference type="EMBL" id="JAJJMM010000001">
    <property type="protein sequence ID" value="MCC9065181.1"/>
    <property type="molecule type" value="Genomic_DNA"/>
</dbReference>
<evidence type="ECO:0000313" key="1">
    <source>
        <dbReference type="EMBL" id="MCC9065181.1"/>
    </source>
</evidence>
<evidence type="ECO:0000313" key="2">
    <source>
        <dbReference type="Proteomes" id="UP001430679"/>
    </source>
</evidence>
<keyword evidence="2" id="KW-1185">Reference proteome</keyword>
<comment type="caution">
    <text evidence="1">The sequence shown here is derived from an EMBL/GenBank/DDBJ whole genome shotgun (WGS) entry which is preliminary data.</text>
</comment>
<reference evidence="1" key="1">
    <citation type="submission" date="2021-11" db="EMBL/GenBank/DDBJ databases">
        <title>Description of novel Flavobacterium species.</title>
        <authorList>
            <person name="Saticioglu I.B."/>
            <person name="Ay H."/>
            <person name="Altun S."/>
            <person name="Duman M."/>
        </authorList>
    </citation>
    <scope>NUCLEOTIDE SEQUENCE</scope>
    <source>
        <strain evidence="1">F-30</strain>
    </source>
</reference>
<accession>A0ABS8MI70</accession>
<name>A0ABS8MI70_9FLAO</name>
<protein>
    <submittedName>
        <fullName evidence="1">Uncharacterized protein</fullName>
    </submittedName>
</protein>